<dbReference type="AlphaFoldDB" id="A0A6C0C613"/>
<protein>
    <submittedName>
        <fullName evidence="1">Uncharacterized protein</fullName>
    </submittedName>
</protein>
<organism evidence="1">
    <name type="scientific">viral metagenome</name>
    <dbReference type="NCBI Taxonomy" id="1070528"/>
    <lineage>
        <taxon>unclassified sequences</taxon>
        <taxon>metagenomes</taxon>
        <taxon>organismal metagenomes</taxon>
    </lineage>
</organism>
<dbReference type="EMBL" id="MN739347">
    <property type="protein sequence ID" value="QHS99762.1"/>
    <property type="molecule type" value="Genomic_DNA"/>
</dbReference>
<reference evidence="1" key="1">
    <citation type="journal article" date="2020" name="Nature">
        <title>Giant virus diversity and host interactions through global metagenomics.</title>
        <authorList>
            <person name="Schulz F."/>
            <person name="Roux S."/>
            <person name="Paez-Espino D."/>
            <person name="Jungbluth S."/>
            <person name="Walsh D.A."/>
            <person name="Denef V.J."/>
            <person name="McMahon K.D."/>
            <person name="Konstantinidis K.T."/>
            <person name="Eloe-Fadrosh E.A."/>
            <person name="Kyrpides N.C."/>
            <person name="Woyke T."/>
        </authorList>
    </citation>
    <scope>NUCLEOTIDE SEQUENCE</scope>
    <source>
        <strain evidence="1">GVMAG-M-3300020187-37</strain>
    </source>
</reference>
<evidence type="ECO:0000313" key="1">
    <source>
        <dbReference type="EMBL" id="QHS99762.1"/>
    </source>
</evidence>
<sequence length="368" mass="42064">MALSKSIEVHVLTDRSEEIDDELCIKYLRELKDVPLKLLFIFTGTESISSLEAIDTWYSKGFESSTLTLEDKECKFITLEEYSSNDIHNPDYFLQIAPGKDYNGENLKVKEKFIFAGDVAGVKPSFNYKGSSNLVDRFFKQDKLVCISSEVMSGMRLNEELLNKFQGAYLENIVFTAFKLAFGRMHPKHPVASRFAEGLVNPEKGRGVNYKSVMIMAEKLGISTTHGNSTPYSPESIKYFTDIFGEEWEGFNKDDNGWPYAHCSINLLTKMNDVLYWINTQATGNDTNIFEQNGGEVYYSDFNIDTIPELLIPCWEYFKANASKLIDCYNPVYDLFAGYCLVGFIKYNNESRLYSSPQDFLEIVVNEF</sequence>
<name>A0A6C0C613_9ZZZZ</name>
<accession>A0A6C0C613</accession>
<proteinExistence type="predicted"/>